<evidence type="ECO:0000256" key="3">
    <source>
        <dbReference type="ARBA" id="ARBA00023125"/>
    </source>
</evidence>
<keyword evidence="4" id="KW-0804">Transcription</keyword>
<dbReference type="Pfam" id="PF00126">
    <property type="entry name" value="HTH_1"/>
    <property type="match status" value="1"/>
</dbReference>
<dbReference type="Gene3D" id="1.10.10.10">
    <property type="entry name" value="Winged helix-like DNA-binding domain superfamily/Winged helix DNA-binding domain"/>
    <property type="match status" value="1"/>
</dbReference>
<dbReference type="STRING" id="1395513.P343_12495"/>
<dbReference type="InterPro" id="IPR005119">
    <property type="entry name" value="LysR_subst-bd"/>
</dbReference>
<dbReference type="GO" id="GO:0000976">
    <property type="term" value="F:transcription cis-regulatory region binding"/>
    <property type="evidence" value="ECO:0007669"/>
    <property type="project" value="TreeGrafter"/>
</dbReference>
<gene>
    <name evidence="6" type="ORF">P343_12495</name>
</gene>
<proteinExistence type="inferred from homology"/>
<dbReference type="PANTHER" id="PTHR30126">
    <property type="entry name" value="HTH-TYPE TRANSCRIPTIONAL REGULATOR"/>
    <property type="match status" value="1"/>
</dbReference>
<comment type="caution">
    <text evidence="6">The sequence shown here is derived from an EMBL/GenBank/DDBJ whole genome shotgun (WGS) entry which is preliminary data.</text>
</comment>
<evidence type="ECO:0000259" key="5">
    <source>
        <dbReference type="PROSITE" id="PS50931"/>
    </source>
</evidence>
<dbReference type="eggNOG" id="COG0583">
    <property type="taxonomic scope" value="Bacteria"/>
</dbReference>
<dbReference type="InterPro" id="IPR000847">
    <property type="entry name" value="LysR_HTH_N"/>
</dbReference>
<dbReference type="Proteomes" id="UP000018296">
    <property type="component" value="Unassembled WGS sequence"/>
</dbReference>
<evidence type="ECO:0000256" key="1">
    <source>
        <dbReference type="ARBA" id="ARBA00009437"/>
    </source>
</evidence>
<dbReference type="PATRIC" id="fig|1395513.3.peg.2535"/>
<reference evidence="6 7" key="1">
    <citation type="journal article" date="2013" name="Genome Announc.">
        <title>Genome Sequence of Sporolactobacillus laevolacticus DSM442, an Efficient Polymer-Grade D-Lactate Producer from Agricultural Waste Cottonseed as a Nitrogen Source.</title>
        <authorList>
            <person name="Wang H."/>
            <person name="Wang L."/>
            <person name="Ju J."/>
            <person name="Yu B."/>
            <person name="Ma Y."/>
        </authorList>
    </citation>
    <scope>NUCLEOTIDE SEQUENCE [LARGE SCALE GENOMIC DNA]</scope>
    <source>
        <strain evidence="6 7">DSM 442</strain>
    </source>
</reference>
<dbReference type="Gene3D" id="3.40.190.290">
    <property type="match status" value="1"/>
</dbReference>
<protein>
    <recommendedName>
        <fullName evidence="5">HTH lysR-type domain-containing protein</fullName>
    </recommendedName>
</protein>
<dbReference type="FunFam" id="1.10.10.10:FF:000001">
    <property type="entry name" value="LysR family transcriptional regulator"/>
    <property type="match status" value="1"/>
</dbReference>
<dbReference type="AlphaFoldDB" id="V6J3W7"/>
<feature type="domain" description="HTH lysR-type" evidence="5">
    <location>
        <begin position="1"/>
        <end position="58"/>
    </location>
</feature>
<dbReference type="RefSeq" id="WP_023510740.1">
    <property type="nucleotide sequence ID" value="NZ_AWTC01000012.1"/>
</dbReference>
<dbReference type="InterPro" id="IPR036388">
    <property type="entry name" value="WH-like_DNA-bd_sf"/>
</dbReference>
<dbReference type="PRINTS" id="PR00039">
    <property type="entry name" value="HTHLYSR"/>
</dbReference>
<accession>V6J3W7</accession>
<dbReference type="PANTHER" id="PTHR30126:SF40">
    <property type="entry name" value="HTH-TYPE TRANSCRIPTIONAL REGULATOR GLTR"/>
    <property type="match status" value="1"/>
</dbReference>
<keyword evidence="2" id="KW-0805">Transcription regulation</keyword>
<dbReference type="OrthoDB" id="8479357at2"/>
<comment type="similarity">
    <text evidence="1">Belongs to the LysR transcriptional regulatory family.</text>
</comment>
<dbReference type="InterPro" id="IPR036390">
    <property type="entry name" value="WH_DNA-bd_sf"/>
</dbReference>
<sequence length="272" mass="30555">MELSDLRIFQAVARSQSFSKAAENLGYVQPNVTLRIKKLENELKIPLFRRTNRGVETLPSALTLLTYADRILSLMDEAEEKLTSQALLSIGATPILSAQLFPKFTQGVHLHFPLVKIELKTDKKSQLYLDLKQNLLDGIFVNERTIPDGCISIFSYTEKLFLVSARSVPDSGDEGIAVVNKNPQCPYRNTLLRYLDNKMNTVDIIEYDTLEPIIRSVESTNAVTVLPQSLVTSKMSKVSLPKEMNSIIIHFVVKQGSAKNKTVRKIIETLSE</sequence>
<dbReference type="SUPFAM" id="SSF53850">
    <property type="entry name" value="Periplasmic binding protein-like II"/>
    <property type="match status" value="1"/>
</dbReference>
<organism evidence="6 7">
    <name type="scientific">Sporolactobacillus laevolacticus DSM 442</name>
    <dbReference type="NCBI Taxonomy" id="1395513"/>
    <lineage>
        <taxon>Bacteria</taxon>
        <taxon>Bacillati</taxon>
        <taxon>Bacillota</taxon>
        <taxon>Bacilli</taxon>
        <taxon>Bacillales</taxon>
        <taxon>Sporolactobacillaceae</taxon>
        <taxon>Sporolactobacillus</taxon>
    </lineage>
</organism>
<keyword evidence="7" id="KW-1185">Reference proteome</keyword>
<evidence type="ECO:0000256" key="2">
    <source>
        <dbReference type="ARBA" id="ARBA00023015"/>
    </source>
</evidence>
<dbReference type="GO" id="GO:0003700">
    <property type="term" value="F:DNA-binding transcription factor activity"/>
    <property type="evidence" value="ECO:0007669"/>
    <property type="project" value="InterPro"/>
</dbReference>
<keyword evidence="3" id="KW-0238">DNA-binding</keyword>
<dbReference type="SUPFAM" id="SSF46785">
    <property type="entry name" value="Winged helix' DNA-binding domain"/>
    <property type="match status" value="1"/>
</dbReference>
<name>V6J3W7_9BACL</name>
<evidence type="ECO:0000313" key="7">
    <source>
        <dbReference type="Proteomes" id="UP000018296"/>
    </source>
</evidence>
<dbReference type="PROSITE" id="PS50931">
    <property type="entry name" value="HTH_LYSR"/>
    <property type="match status" value="1"/>
</dbReference>
<evidence type="ECO:0000256" key="4">
    <source>
        <dbReference type="ARBA" id="ARBA00023163"/>
    </source>
</evidence>
<evidence type="ECO:0000313" key="6">
    <source>
        <dbReference type="EMBL" id="EST11404.1"/>
    </source>
</evidence>
<dbReference type="CDD" id="cd05466">
    <property type="entry name" value="PBP2_LTTR_substrate"/>
    <property type="match status" value="1"/>
</dbReference>
<dbReference type="Pfam" id="PF03466">
    <property type="entry name" value="LysR_substrate"/>
    <property type="match status" value="1"/>
</dbReference>
<dbReference type="EMBL" id="AWTC01000012">
    <property type="protein sequence ID" value="EST11404.1"/>
    <property type="molecule type" value="Genomic_DNA"/>
</dbReference>